<dbReference type="InterPro" id="IPR002048">
    <property type="entry name" value="EF_hand_dom"/>
</dbReference>
<protein>
    <recommendedName>
        <fullName evidence="2">non-specific serine/threonine protein kinase</fullName>
        <ecNumber evidence="2">2.7.11.1</ecNumber>
    </recommendedName>
</protein>
<feature type="domain" description="Protein kinase" evidence="17">
    <location>
        <begin position="483"/>
        <end position="741"/>
    </location>
</feature>
<feature type="binding site" evidence="15">
    <location>
        <position position="512"/>
    </location>
    <ligand>
        <name>ATP</name>
        <dbReference type="ChEBI" id="CHEBI:30616"/>
    </ligand>
</feature>
<evidence type="ECO:0000256" key="16">
    <source>
        <dbReference type="SAM" id="MobiDB-lite"/>
    </source>
</evidence>
<keyword evidence="5" id="KW-0808">Transferase</keyword>
<dbReference type="InterPro" id="IPR017871">
    <property type="entry name" value="ABC_transporter-like_CS"/>
</dbReference>
<dbReference type="PROSITE" id="PS50011">
    <property type="entry name" value="PROTEIN_KINASE_DOM"/>
    <property type="match status" value="1"/>
</dbReference>
<dbReference type="InterPro" id="IPR018247">
    <property type="entry name" value="EF_Hand_1_Ca_BS"/>
</dbReference>
<keyword evidence="6" id="KW-0479">Metal-binding</keyword>
<keyword evidence="7" id="KW-0677">Repeat</keyword>
<dbReference type="Gene3D" id="3.30.200.20">
    <property type="entry name" value="Phosphorylase Kinase, domain 1"/>
    <property type="match status" value="1"/>
</dbReference>
<feature type="domain" description="EF-hand" evidence="18">
    <location>
        <begin position="784"/>
        <end position="819"/>
    </location>
</feature>
<evidence type="ECO:0000256" key="14">
    <source>
        <dbReference type="ARBA" id="ARBA00048679"/>
    </source>
</evidence>
<feature type="domain" description="EF-hand" evidence="18">
    <location>
        <begin position="892"/>
        <end position="925"/>
    </location>
</feature>
<evidence type="ECO:0000256" key="3">
    <source>
        <dbReference type="ARBA" id="ARBA00022527"/>
    </source>
</evidence>
<comment type="similarity">
    <text evidence="1">Belongs to the protein kinase superfamily. CAMK Ser/Thr protein kinase family. CaMK subfamily.</text>
</comment>
<dbReference type="FunFam" id="1.10.510.10:FF:000249">
    <property type="entry name" value="Calcium-dependent protein kinase SK5"/>
    <property type="match status" value="1"/>
</dbReference>
<evidence type="ECO:0000259" key="17">
    <source>
        <dbReference type="PROSITE" id="PS50011"/>
    </source>
</evidence>
<dbReference type="Gene3D" id="3.40.50.300">
    <property type="entry name" value="P-loop containing nucleotide triphosphate hydrolases"/>
    <property type="match status" value="1"/>
</dbReference>
<dbReference type="PROSITE" id="PS00108">
    <property type="entry name" value="PROTEIN_KINASE_ST"/>
    <property type="match status" value="1"/>
</dbReference>
<feature type="region of interest" description="Disordered" evidence="16">
    <location>
        <begin position="349"/>
        <end position="466"/>
    </location>
</feature>
<dbReference type="SUPFAM" id="SSF56112">
    <property type="entry name" value="Protein kinase-like (PK-like)"/>
    <property type="match status" value="1"/>
</dbReference>
<dbReference type="EC" id="2.7.11.1" evidence="2"/>
<dbReference type="Pfam" id="PF13499">
    <property type="entry name" value="EF-hand_7"/>
    <property type="match status" value="2"/>
</dbReference>
<evidence type="ECO:0000256" key="7">
    <source>
        <dbReference type="ARBA" id="ARBA00022737"/>
    </source>
</evidence>
<dbReference type="CDD" id="cd00051">
    <property type="entry name" value="EFh"/>
    <property type="match status" value="2"/>
</dbReference>
<dbReference type="SMART" id="SM00054">
    <property type="entry name" value="EFh"/>
    <property type="match status" value="4"/>
</dbReference>
<evidence type="ECO:0000313" key="20">
    <source>
        <dbReference type="EMBL" id="VDC93171.1"/>
    </source>
</evidence>
<dbReference type="Gene3D" id="1.10.510.10">
    <property type="entry name" value="Transferase(Phosphotransferase) domain 1"/>
    <property type="match status" value="1"/>
</dbReference>
<feature type="domain" description="ABC transporter" evidence="19">
    <location>
        <begin position="89"/>
        <end position="335"/>
    </location>
</feature>
<evidence type="ECO:0000256" key="8">
    <source>
        <dbReference type="ARBA" id="ARBA00022741"/>
    </source>
</evidence>
<organism evidence="20">
    <name type="scientific">Brassica oleracea</name>
    <name type="common">Wild cabbage</name>
    <dbReference type="NCBI Taxonomy" id="3712"/>
    <lineage>
        <taxon>Eukaryota</taxon>
        <taxon>Viridiplantae</taxon>
        <taxon>Streptophyta</taxon>
        <taxon>Embryophyta</taxon>
        <taxon>Tracheophyta</taxon>
        <taxon>Spermatophyta</taxon>
        <taxon>Magnoliopsida</taxon>
        <taxon>eudicotyledons</taxon>
        <taxon>Gunneridae</taxon>
        <taxon>Pentapetalae</taxon>
        <taxon>rosids</taxon>
        <taxon>malvids</taxon>
        <taxon>Brassicales</taxon>
        <taxon>Brassicaceae</taxon>
        <taxon>Brassiceae</taxon>
        <taxon>Brassica</taxon>
    </lineage>
</organism>
<dbReference type="GO" id="GO:0005524">
    <property type="term" value="F:ATP binding"/>
    <property type="evidence" value="ECO:0007669"/>
    <property type="project" value="UniProtKB-UniRule"/>
</dbReference>
<dbReference type="SMART" id="SM00382">
    <property type="entry name" value="AAA"/>
    <property type="match status" value="1"/>
</dbReference>
<dbReference type="InterPro" id="IPR017441">
    <property type="entry name" value="Protein_kinase_ATP_BS"/>
</dbReference>
<dbReference type="SUPFAM" id="SSF52540">
    <property type="entry name" value="P-loop containing nucleoside triphosphate hydrolases"/>
    <property type="match status" value="1"/>
</dbReference>
<dbReference type="PANTHER" id="PTHR24349">
    <property type="entry name" value="SERINE/THREONINE-PROTEIN KINASE"/>
    <property type="match status" value="1"/>
</dbReference>
<proteinExistence type="inferred from homology"/>
<dbReference type="GO" id="GO:0016887">
    <property type="term" value="F:ATP hydrolysis activity"/>
    <property type="evidence" value="ECO:0007669"/>
    <property type="project" value="InterPro"/>
</dbReference>
<dbReference type="SUPFAM" id="SSF47473">
    <property type="entry name" value="EF-hand"/>
    <property type="match status" value="1"/>
</dbReference>
<dbReference type="InterPro" id="IPR003439">
    <property type="entry name" value="ABC_transporter-like_ATP-bd"/>
</dbReference>
<feature type="compositionally biased region" description="Basic and acidic residues" evidence="16">
    <location>
        <begin position="430"/>
        <end position="454"/>
    </location>
</feature>
<reference evidence="20" key="1">
    <citation type="submission" date="2018-11" db="EMBL/GenBank/DDBJ databases">
        <authorList>
            <consortium name="Genoscope - CEA"/>
            <person name="William W."/>
        </authorList>
    </citation>
    <scope>NUCLEOTIDE SEQUENCE</scope>
</reference>
<keyword evidence="8 15" id="KW-0547">Nucleotide-binding</keyword>
<dbReference type="CDD" id="cd05117">
    <property type="entry name" value="STKc_CAMK"/>
    <property type="match status" value="1"/>
</dbReference>
<dbReference type="FunFam" id="3.30.200.20:FF:000004">
    <property type="entry name" value="Calcium-dependent protein kinase 1"/>
    <property type="match status" value="1"/>
</dbReference>
<dbReference type="InterPro" id="IPR011009">
    <property type="entry name" value="Kinase-like_dom_sf"/>
</dbReference>
<comment type="similarity">
    <text evidence="12">Belongs to the protein kinase superfamily. Ser/Thr protein kinase family. CDPK subfamily.</text>
</comment>
<evidence type="ECO:0000256" key="1">
    <source>
        <dbReference type="ARBA" id="ARBA00005354"/>
    </source>
</evidence>
<dbReference type="PROSITE" id="PS00107">
    <property type="entry name" value="PROTEIN_KINASE_ATP"/>
    <property type="match status" value="1"/>
</dbReference>
<dbReference type="Gene3D" id="1.10.238.10">
    <property type="entry name" value="EF-hand"/>
    <property type="match status" value="1"/>
</dbReference>
<dbReference type="InterPro" id="IPR003593">
    <property type="entry name" value="AAA+_ATPase"/>
</dbReference>
<keyword evidence="10" id="KW-0106">Calcium</keyword>
<evidence type="ECO:0000256" key="4">
    <source>
        <dbReference type="ARBA" id="ARBA00022553"/>
    </source>
</evidence>
<dbReference type="InterPro" id="IPR050205">
    <property type="entry name" value="CDPK_Ser/Thr_kinases"/>
</dbReference>
<evidence type="ECO:0000256" key="15">
    <source>
        <dbReference type="PROSITE-ProRule" id="PRU10141"/>
    </source>
</evidence>
<keyword evidence="4" id="KW-0597">Phosphoprotein</keyword>
<evidence type="ECO:0000256" key="13">
    <source>
        <dbReference type="ARBA" id="ARBA00047899"/>
    </source>
</evidence>
<feature type="compositionally biased region" description="Low complexity" evidence="16">
    <location>
        <begin position="47"/>
        <end position="66"/>
    </location>
</feature>
<keyword evidence="3" id="KW-0723">Serine/threonine-protein kinase</keyword>
<evidence type="ECO:0000256" key="6">
    <source>
        <dbReference type="ARBA" id="ARBA00022723"/>
    </source>
</evidence>
<evidence type="ECO:0000256" key="9">
    <source>
        <dbReference type="ARBA" id="ARBA00022777"/>
    </source>
</evidence>
<evidence type="ECO:0000256" key="5">
    <source>
        <dbReference type="ARBA" id="ARBA00022679"/>
    </source>
</evidence>
<dbReference type="PROSITE" id="PS50222">
    <property type="entry name" value="EF_HAND_2"/>
    <property type="match status" value="4"/>
</dbReference>
<feature type="compositionally biased region" description="Basic and acidic residues" evidence="16">
    <location>
        <begin position="405"/>
        <end position="421"/>
    </location>
</feature>
<evidence type="ECO:0000256" key="10">
    <source>
        <dbReference type="ARBA" id="ARBA00022837"/>
    </source>
</evidence>
<dbReference type="Pfam" id="PF00005">
    <property type="entry name" value="ABC_tran"/>
    <property type="match status" value="1"/>
</dbReference>
<dbReference type="InterPro" id="IPR027417">
    <property type="entry name" value="P-loop_NTPase"/>
</dbReference>
<comment type="catalytic activity">
    <reaction evidence="14">
        <text>L-seryl-[protein] + ATP = O-phospho-L-seryl-[protein] + ADP + H(+)</text>
        <dbReference type="Rhea" id="RHEA:17989"/>
        <dbReference type="Rhea" id="RHEA-COMP:9863"/>
        <dbReference type="Rhea" id="RHEA-COMP:11604"/>
        <dbReference type="ChEBI" id="CHEBI:15378"/>
        <dbReference type="ChEBI" id="CHEBI:29999"/>
        <dbReference type="ChEBI" id="CHEBI:30616"/>
        <dbReference type="ChEBI" id="CHEBI:83421"/>
        <dbReference type="ChEBI" id="CHEBI:456216"/>
        <dbReference type="EC" id="2.7.11.1"/>
    </reaction>
</comment>
<dbReference type="PROSITE" id="PS50893">
    <property type="entry name" value="ABC_TRANSPORTER_2"/>
    <property type="match status" value="1"/>
</dbReference>
<evidence type="ECO:0000256" key="12">
    <source>
        <dbReference type="ARBA" id="ARBA00024334"/>
    </source>
</evidence>
<dbReference type="EMBL" id="LR031872">
    <property type="protein sequence ID" value="VDC93171.1"/>
    <property type="molecule type" value="Genomic_DNA"/>
</dbReference>
<dbReference type="CDD" id="cd03217">
    <property type="entry name" value="ABC_FeS_Assembly"/>
    <property type="match status" value="1"/>
</dbReference>
<sequence length="944" mass="104675">MAGANLNLRHSLSTAQFVPTFSSPSPPPHRVQLRISPSRVLFSNLRANSPTSRTTTRRSNTVASSSVSSAVDSDSLVGDGGEVRKIPLLEVKDLRAVIVESRQEILKGVNLVVYEGEVHAVMGKNGSGKSTFSKVLVGHPDYEVTGGSIVFKGQNLVDMEPEERSLAGLFMSFQSPVEIPGVSNMDFLNMAFNARKRKLGQPELDPIQFYSHLVSKLEVVNMKTDFLNRNVNEGFSGGERKRNEILQLAVLGAELAILDEIDSGLDVDALQDVAKAVNGLLTPKNSVLMITHYQRLLDYIKPTFIHIMENGKIIKTGDNTLAKLLEKEGYKAISVQAVSAAIWRPRIGADQQASSHGKGEASKEAASSHGKAEVSKEASSSEPLPDQVQNKPPEQVTMPNPRSIPEAETKSKPDAPEEIKQEVVLQVETTKPETTKPDTKSETNPPEKKPDPNKPKHMRRVSSAGLRTESVLQRKTENFKEFYSLGRKLGQGQFGTTFLCLEKGTGKEYACKSISKRKLLTDEDVEDVRREIQIMHHLAGHPNVISIKGAYEDVVAVHLVMELCSGGELFDRIIQRGHYTERKAAELARTIVGVLETCHSLGVMHRDLKPENFLFVSKEEDSLLKTIDFGLSMFFKPDEVFTDVVGSPYYVAPEVLRKRYGSESDVWSAGVIVYILLSGVPPFWAETEQGIFEQVLHGDLDFSSDPWPSISEGAKDLVQKMLVRDPKRRLTAHQVLCHPWVQIDGVAPDKPLDSAVLSRMKQFSAMNKFKKMALRVIAESLSEEEIAGLKEMFKMIDADNSGQITFEELKVGLKRVGANLEESEILDLMQAADVDNSGTIDYKEFIAATLHLNKIEREDHLFAAFSYFDKDDSGFITHDELQQACEEFGVEDARIEEMICDVDQDKDGRIDYNEFVAMMQKGSIMGGGPMKMGLEKSISISLKH</sequence>
<dbReference type="FunFam" id="1.10.238.10:FF:000015">
    <property type="entry name" value="Calcium-dependent protein kinase 1"/>
    <property type="match status" value="1"/>
</dbReference>
<dbReference type="InterPro" id="IPR000719">
    <property type="entry name" value="Prot_kinase_dom"/>
</dbReference>
<comment type="catalytic activity">
    <reaction evidence="13">
        <text>L-threonyl-[protein] + ATP = O-phospho-L-threonyl-[protein] + ADP + H(+)</text>
        <dbReference type="Rhea" id="RHEA:46608"/>
        <dbReference type="Rhea" id="RHEA-COMP:11060"/>
        <dbReference type="Rhea" id="RHEA-COMP:11605"/>
        <dbReference type="ChEBI" id="CHEBI:15378"/>
        <dbReference type="ChEBI" id="CHEBI:30013"/>
        <dbReference type="ChEBI" id="CHEBI:30616"/>
        <dbReference type="ChEBI" id="CHEBI:61977"/>
        <dbReference type="ChEBI" id="CHEBI:456216"/>
        <dbReference type="EC" id="2.7.11.1"/>
    </reaction>
</comment>
<evidence type="ECO:0000256" key="11">
    <source>
        <dbReference type="ARBA" id="ARBA00022840"/>
    </source>
</evidence>
<dbReference type="InterPro" id="IPR010230">
    <property type="entry name" value="FeS-cluster_ATPase_SufC"/>
</dbReference>
<dbReference type="AlphaFoldDB" id="A0A3P6B9N9"/>
<feature type="compositionally biased region" description="Polar residues" evidence="16">
    <location>
        <begin position="387"/>
        <end position="400"/>
    </location>
</feature>
<name>A0A3P6B9N9_BRAOL</name>
<feature type="region of interest" description="Disordered" evidence="16">
    <location>
        <begin position="44"/>
        <end position="66"/>
    </location>
</feature>
<evidence type="ECO:0000259" key="19">
    <source>
        <dbReference type="PROSITE" id="PS50893"/>
    </source>
</evidence>
<dbReference type="SMART" id="SM00220">
    <property type="entry name" value="S_TKc"/>
    <property type="match status" value="1"/>
</dbReference>
<dbReference type="PROSITE" id="PS00211">
    <property type="entry name" value="ABC_TRANSPORTER_1"/>
    <property type="match status" value="1"/>
</dbReference>
<dbReference type="Pfam" id="PF00069">
    <property type="entry name" value="Pkinase"/>
    <property type="match status" value="1"/>
</dbReference>
<accession>A0A3P6B9N9</accession>
<dbReference type="GO" id="GO:0004674">
    <property type="term" value="F:protein serine/threonine kinase activity"/>
    <property type="evidence" value="ECO:0007669"/>
    <property type="project" value="UniProtKB-KW"/>
</dbReference>
<keyword evidence="9" id="KW-0418">Kinase</keyword>
<dbReference type="GO" id="GO:0005509">
    <property type="term" value="F:calcium ion binding"/>
    <property type="evidence" value="ECO:0007669"/>
    <property type="project" value="InterPro"/>
</dbReference>
<evidence type="ECO:0000259" key="18">
    <source>
        <dbReference type="PROSITE" id="PS50222"/>
    </source>
</evidence>
<gene>
    <name evidence="20" type="ORF">BOLC3T16702H</name>
</gene>
<evidence type="ECO:0000256" key="2">
    <source>
        <dbReference type="ARBA" id="ARBA00012513"/>
    </source>
</evidence>
<feature type="domain" description="EF-hand" evidence="18">
    <location>
        <begin position="820"/>
        <end position="855"/>
    </location>
</feature>
<dbReference type="PROSITE" id="PS00018">
    <property type="entry name" value="EF_HAND_1"/>
    <property type="match status" value="4"/>
</dbReference>
<dbReference type="InterPro" id="IPR008271">
    <property type="entry name" value="Ser/Thr_kinase_AS"/>
</dbReference>
<dbReference type="InterPro" id="IPR011992">
    <property type="entry name" value="EF-hand-dom_pair"/>
</dbReference>
<keyword evidence="11 15" id="KW-0067">ATP-binding</keyword>
<dbReference type="NCBIfam" id="TIGR01978">
    <property type="entry name" value="sufC"/>
    <property type="match status" value="1"/>
</dbReference>
<feature type="domain" description="EF-hand" evidence="18">
    <location>
        <begin position="856"/>
        <end position="891"/>
    </location>
</feature>